<dbReference type="InterPro" id="IPR029471">
    <property type="entry name" value="HNH_5"/>
</dbReference>
<feature type="domain" description="HNH nuclease" evidence="1">
    <location>
        <begin position="159"/>
        <end position="212"/>
    </location>
</feature>
<sequence>MKYMITNGNDYISIRKNPDISKQKYIYVNKLSLATYFKYQEALNFIKDELNSNTYWNLRKIRKSKSGENYVITTGTNYVTNTCEKGITSNFQKTKWFKSIADAEAYIKKHKKLFDNAIIVDENGDQVKLTYHRKFSEAQLKVLGKSNDNKVKRVIIPKTTKEKVYENGHSVCAICGKPVSQYDFTIDHIIPLSRGGNNDIDNLQIACHDCNELKSNRMDSEFKTGLATILSNSLIMAPNKELSDKLIRSIVRGNISHMFPQVFKY</sequence>
<organism evidence="2 3">
    <name type="scientific">Eubacterium plexicaudatum ASF492</name>
    <dbReference type="NCBI Taxonomy" id="1235802"/>
    <lineage>
        <taxon>Bacteria</taxon>
        <taxon>Bacillati</taxon>
        <taxon>Bacillota</taxon>
        <taxon>Clostridia</taxon>
        <taxon>Eubacteriales</taxon>
        <taxon>Eubacteriaceae</taxon>
        <taxon>Eubacterium</taxon>
    </lineage>
</organism>
<proteinExistence type="predicted"/>
<dbReference type="CDD" id="cd00085">
    <property type="entry name" value="HNHc"/>
    <property type="match status" value="1"/>
</dbReference>
<dbReference type="PANTHER" id="PTHR33877">
    <property type="entry name" value="SLL1193 PROTEIN"/>
    <property type="match status" value="1"/>
</dbReference>
<evidence type="ECO:0000259" key="1">
    <source>
        <dbReference type="SMART" id="SM00507"/>
    </source>
</evidence>
<dbReference type="InterPro" id="IPR052892">
    <property type="entry name" value="NA-targeting_endonuclease"/>
</dbReference>
<comment type="caution">
    <text evidence="2">The sequence shown here is derived from an EMBL/GenBank/DDBJ whole genome shotgun (WGS) entry which is preliminary data.</text>
</comment>
<dbReference type="eggNOG" id="COG1403">
    <property type="taxonomic scope" value="Bacteria"/>
</dbReference>
<dbReference type="PANTHER" id="PTHR33877:SF2">
    <property type="entry name" value="OS07G0170200 PROTEIN"/>
    <property type="match status" value="1"/>
</dbReference>
<dbReference type="AlphaFoldDB" id="N1ZZS4"/>
<evidence type="ECO:0000313" key="3">
    <source>
        <dbReference type="Proteomes" id="UP000012589"/>
    </source>
</evidence>
<dbReference type="SMART" id="SM00507">
    <property type="entry name" value="HNHc"/>
    <property type="match status" value="1"/>
</dbReference>
<reference evidence="2 3" key="1">
    <citation type="journal article" date="2014" name="Genome Announc.">
        <title>Draft genome sequences of the altered schaedler flora, a defined bacterial community from gnotobiotic mice.</title>
        <authorList>
            <person name="Wannemuehler M.J."/>
            <person name="Overstreet A.M."/>
            <person name="Ward D.V."/>
            <person name="Phillips G.J."/>
        </authorList>
    </citation>
    <scope>NUCLEOTIDE SEQUENCE [LARGE SCALE GENOMIC DNA]</scope>
    <source>
        <strain evidence="2 3">ASF492</strain>
    </source>
</reference>
<dbReference type="HOGENOM" id="CLU_1048662_0_0_9"/>
<evidence type="ECO:0000313" key="2">
    <source>
        <dbReference type="EMBL" id="EMZ21391.1"/>
    </source>
</evidence>
<dbReference type="EMBL" id="AQFT01000133">
    <property type="protein sequence ID" value="EMZ21391.1"/>
    <property type="molecule type" value="Genomic_DNA"/>
</dbReference>
<name>N1ZZS4_9FIRM</name>
<dbReference type="STRING" id="1235802.C823_04532"/>
<dbReference type="Gene3D" id="1.10.30.50">
    <property type="match status" value="1"/>
</dbReference>
<dbReference type="InterPro" id="IPR003615">
    <property type="entry name" value="HNH_nuc"/>
</dbReference>
<dbReference type="OrthoDB" id="9802901at2"/>
<keyword evidence="3" id="KW-1185">Reference proteome</keyword>
<dbReference type="Proteomes" id="UP000012589">
    <property type="component" value="Unassembled WGS sequence"/>
</dbReference>
<accession>N1ZZS4</accession>
<dbReference type="Pfam" id="PF14279">
    <property type="entry name" value="HNH_5"/>
    <property type="match status" value="1"/>
</dbReference>
<dbReference type="PATRIC" id="fig|1235802.3.peg.4821"/>
<gene>
    <name evidence="2" type="ORF">C823_04532</name>
</gene>
<protein>
    <recommendedName>
        <fullName evidence="1">HNH nuclease domain-containing protein</fullName>
    </recommendedName>
</protein>